<evidence type="ECO:0000256" key="8">
    <source>
        <dbReference type="PIRSR" id="PIRSR602401-1"/>
    </source>
</evidence>
<evidence type="ECO:0000313" key="12">
    <source>
        <dbReference type="Proteomes" id="UP001161247"/>
    </source>
</evidence>
<feature type="signal peptide" evidence="10">
    <location>
        <begin position="1"/>
        <end position="29"/>
    </location>
</feature>
<evidence type="ECO:0000256" key="1">
    <source>
        <dbReference type="ARBA" id="ARBA00001971"/>
    </source>
</evidence>
<keyword evidence="5 9" id="KW-0560">Oxidoreductase</keyword>
<keyword evidence="3 8" id="KW-0349">Heme</keyword>
<dbReference type="InterPro" id="IPR017972">
    <property type="entry name" value="Cyt_P450_CS"/>
</dbReference>
<feature type="chain" id="PRO_5043987431" evidence="10">
    <location>
        <begin position="30"/>
        <end position="473"/>
    </location>
</feature>
<evidence type="ECO:0000256" key="4">
    <source>
        <dbReference type="ARBA" id="ARBA00022723"/>
    </source>
</evidence>
<feature type="binding site" description="axial binding residue" evidence="8">
    <location>
        <position position="412"/>
    </location>
    <ligand>
        <name>heme</name>
        <dbReference type="ChEBI" id="CHEBI:30413"/>
    </ligand>
    <ligandPart>
        <name>Fe</name>
        <dbReference type="ChEBI" id="CHEBI:18248"/>
    </ligandPart>
</feature>
<keyword evidence="10" id="KW-0732">Signal</keyword>
<dbReference type="PANTHER" id="PTHR47955:SF8">
    <property type="entry name" value="CYTOCHROME P450 71D11-LIKE"/>
    <property type="match status" value="1"/>
</dbReference>
<dbReference type="AlphaFoldDB" id="A0AAV1BWL6"/>
<evidence type="ECO:0000313" key="11">
    <source>
        <dbReference type="EMBL" id="CAI9087716.1"/>
    </source>
</evidence>
<dbReference type="GO" id="GO:0005506">
    <property type="term" value="F:iron ion binding"/>
    <property type="evidence" value="ECO:0007669"/>
    <property type="project" value="InterPro"/>
</dbReference>
<dbReference type="Proteomes" id="UP001161247">
    <property type="component" value="Chromosome 1"/>
</dbReference>
<evidence type="ECO:0000256" key="9">
    <source>
        <dbReference type="RuleBase" id="RU000461"/>
    </source>
</evidence>
<name>A0AAV1BWL6_OLDCO</name>
<dbReference type="PRINTS" id="PR00463">
    <property type="entry name" value="EP450I"/>
</dbReference>
<dbReference type="GO" id="GO:0020037">
    <property type="term" value="F:heme binding"/>
    <property type="evidence" value="ECO:0007669"/>
    <property type="project" value="InterPro"/>
</dbReference>
<dbReference type="PRINTS" id="PR00385">
    <property type="entry name" value="P450"/>
</dbReference>
<dbReference type="PROSITE" id="PS00086">
    <property type="entry name" value="CYTOCHROME_P450"/>
    <property type="match status" value="1"/>
</dbReference>
<evidence type="ECO:0000256" key="10">
    <source>
        <dbReference type="SAM" id="SignalP"/>
    </source>
</evidence>
<evidence type="ECO:0000256" key="2">
    <source>
        <dbReference type="ARBA" id="ARBA00010617"/>
    </source>
</evidence>
<evidence type="ECO:0000256" key="5">
    <source>
        <dbReference type="ARBA" id="ARBA00023002"/>
    </source>
</evidence>
<dbReference type="Pfam" id="PF00067">
    <property type="entry name" value="p450"/>
    <property type="match status" value="2"/>
</dbReference>
<dbReference type="InterPro" id="IPR002401">
    <property type="entry name" value="Cyt_P450_E_grp-I"/>
</dbReference>
<dbReference type="FunFam" id="1.10.630.10:FF:000126">
    <property type="entry name" value="Predicted protein"/>
    <property type="match status" value="1"/>
</dbReference>
<protein>
    <submittedName>
        <fullName evidence="11">OLC1v1021861C1</fullName>
    </submittedName>
</protein>
<dbReference type="InterPro" id="IPR036396">
    <property type="entry name" value="Cyt_P450_sf"/>
</dbReference>
<keyword evidence="4 8" id="KW-0479">Metal-binding</keyword>
<proteinExistence type="inferred from homology"/>
<dbReference type="GO" id="GO:0004497">
    <property type="term" value="F:monooxygenase activity"/>
    <property type="evidence" value="ECO:0007669"/>
    <property type="project" value="UniProtKB-KW"/>
</dbReference>
<reference evidence="11" key="1">
    <citation type="submission" date="2023-03" db="EMBL/GenBank/DDBJ databases">
        <authorList>
            <person name="Julca I."/>
        </authorList>
    </citation>
    <scope>NUCLEOTIDE SEQUENCE</scope>
</reference>
<accession>A0AAV1BWL6</accession>
<dbReference type="SUPFAM" id="SSF48264">
    <property type="entry name" value="Cytochrome P450"/>
    <property type="match status" value="1"/>
</dbReference>
<sequence>MDTHFNFSVLFLTSLFMLLLLKLVTKSRAKPVSKLPPGPWKLPFIGNIHQLIGSLPHRVLRDLSKKYGPLMLLQVGEIPTLVVSSPEMAKEIMKTHDVEFASRPQIIATEILSYNSTSIAFAPYGEYWRQLRKICTIELLSSRRVQCFRYLREEETSNLVRWIAKQDALVSIVGEGIKIAAAFNIADIFPSIKLFHLISGVKTKLERFREKVDSIFDTIIDEHRVNQAPKTDEPEATSDLVDVLLKYHQEDEKLEFSLTSDNLKAVLLDIFTAGSETSASTVDWAMAEMIRNPAIMNRAQEEVREVFRSKGYVDEDGLDELKYLKSVIKETLRLHPAVPLLIPRQNNEKCEVNGYEIQAKTRVLVNAWAINRYPTYWKNPETFQPERFLDSSTDYKGTHFEYIPFGAGRRICPGMQFGVANVELPLAKFLYHFDWILPMKLEELSLQEAYGITARRKEDLYVIPVIRNPLPAK</sequence>
<dbReference type="CDD" id="cd11072">
    <property type="entry name" value="CYP71-like"/>
    <property type="match status" value="1"/>
</dbReference>
<evidence type="ECO:0000256" key="3">
    <source>
        <dbReference type="ARBA" id="ARBA00022617"/>
    </source>
</evidence>
<keyword evidence="6 8" id="KW-0408">Iron</keyword>
<evidence type="ECO:0000256" key="7">
    <source>
        <dbReference type="ARBA" id="ARBA00023033"/>
    </source>
</evidence>
<keyword evidence="12" id="KW-1185">Reference proteome</keyword>
<gene>
    <name evidence="11" type="ORF">OLC1_LOCUS469</name>
</gene>
<keyword evidence="7 9" id="KW-0503">Monooxygenase</keyword>
<dbReference type="GO" id="GO:0016705">
    <property type="term" value="F:oxidoreductase activity, acting on paired donors, with incorporation or reduction of molecular oxygen"/>
    <property type="evidence" value="ECO:0007669"/>
    <property type="project" value="InterPro"/>
</dbReference>
<dbReference type="PANTHER" id="PTHR47955">
    <property type="entry name" value="CYTOCHROME P450 FAMILY 71 PROTEIN"/>
    <property type="match status" value="1"/>
</dbReference>
<dbReference type="InterPro" id="IPR001128">
    <property type="entry name" value="Cyt_P450"/>
</dbReference>
<dbReference type="EMBL" id="OX459118">
    <property type="protein sequence ID" value="CAI9087716.1"/>
    <property type="molecule type" value="Genomic_DNA"/>
</dbReference>
<comment type="similarity">
    <text evidence="2 9">Belongs to the cytochrome P450 family.</text>
</comment>
<comment type="cofactor">
    <cofactor evidence="1 8">
        <name>heme</name>
        <dbReference type="ChEBI" id="CHEBI:30413"/>
    </cofactor>
</comment>
<dbReference type="Gene3D" id="1.10.630.10">
    <property type="entry name" value="Cytochrome P450"/>
    <property type="match status" value="1"/>
</dbReference>
<evidence type="ECO:0000256" key="6">
    <source>
        <dbReference type="ARBA" id="ARBA00023004"/>
    </source>
</evidence>
<organism evidence="11 12">
    <name type="scientific">Oldenlandia corymbosa var. corymbosa</name>
    <dbReference type="NCBI Taxonomy" id="529605"/>
    <lineage>
        <taxon>Eukaryota</taxon>
        <taxon>Viridiplantae</taxon>
        <taxon>Streptophyta</taxon>
        <taxon>Embryophyta</taxon>
        <taxon>Tracheophyta</taxon>
        <taxon>Spermatophyta</taxon>
        <taxon>Magnoliopsida</taxon>
        <taxon>eudicotyledons</taxon>
        <taxon>Gunneridae</taxon>
        <taxon>Pentapetalae</taxon>
        <taxon>asterids</taxon>
        <taxon>lamiids</taxon>
        <taxon>Gentianales</taxon>
        <taxon>Rubiaceae</taxon>
        <taxon>Rubioideae</taxon>
        <taxon>Spermacoceae</taxon>
        <taxon>Hedyotis-Oldenlandia complex</taxon>
        <taxon>Oldenlandia</taxon>
    </lineage>
</organism>